<dbReference type="GO" id="GO:0006398">
    <property type="term" value="P:mRNA 3'-end processing by stem-loop binding and cleavage"/>
    <property type="evidence" value="ECO:0007669"/>
    <property type="project" value="InterPro"/>
</dbReference>
<protein>
    <recommendedName>
        <fullName evidence="1">Cleavage and polyadenylation specificity factor subunit 2</fullName>
    </recommendedName>
    <alternativeName>
        <fullName evidence="1">Cleavage and polyadenylation specificity factor 100 kDa subunit</fullName>
    </alternativeName>
</protein>
<dbReference type="InterPro" id="IPR027075">
    <property type="entry name" value="CPSF2"/>
</dbReference>
<evidence type="ECO:0000313" key="2">
    <source>
        <dbReference type="EMBL" id="CAF5229882.1"/>
    </source>
</evidence>
<feature type="non-terminal residue" evidence="2">
    <location>
        <position position="95"/>
    </location>
</feature>
<keyword evidence="1" id="KW-0539">Nucleus</keyword>
<reference evidence="2" key="1">
    <citation type="submission" date="2021-02" db="EMBL/GenBank/DDBJ databases">
        <authorList>
            <person name="Nowell W R."/>
        </authorList>
    </citation>
    <scope>NUCLEOTIDE SEQUENCE</scope>
</reference>
<keyword evidence="1" id="KW-0507">mRNA processing</keyword>
<evidence type="ECO:0000313" key="3">
    <source>
        <dbReference type="Proteomes" id="UP000676336"/>
    </source>
</evidence>
<dbReference type="Proteomes" id="UP000676336">
    <property type="component" value="Unassembled WGS sequence"/>
</dbReference>
<dbReference type="EMBL" id="CAJOBI010373004">
    <property type="protein sequence ID" value="CAF5229882.1"/>
    <property type="molecule type" value="Genomic_DNA"/>
</dbReference>
<name>A0A8S3KJB9_9BILA</name>
<comment type="caution">
    <text evidence="2">The sequence shown here is derived from an EMBL/GenBank/DDBJ whole genome shotgun (WGS) entry which is preliminary data.</text>
</comment>
<sequence length="95" mass="10773">MNSSNLTKIIRPTLLITDALNTKYSQGQRKTKDAQLLTTILETMRRDGNVLICVDTAGRVLELALLLEQLWRNEQSGLFAYSLALLNNFSYQVIE</sequence>
<dbReference type="AlphaFoldDB" id="A0A8S3KJB9"/>
<dbReference type="PANTHER" id="PTHR45922">
    <property type="entry name" value="CLEAVAGE AND POLYADENYLATION SPECIFICITY FACTOR SUBUNIT 2"/>
    <property type="match status" value="1"/>
</dbReference>
<comment type="subcellular location">
    <subcellularLocation>
        <location evidence="1">Nucleus</location>
    </subcellularLocation>
</comment>
<proteinExistence type="inferred from homology"/>
<dbReference type="GO" id="GO:0003723">
    <property type="term" value="F:RNA binding"/>
    <property type="evidence" value="ECO:0007669"/>
    <property type="project" value="UniProtKB-KW"/>
</dbReference>
<keyword evidence="1" id="KW-0694">RNA-binding</keyword>
<organism evidence="2 3">
    <name type="scientific">Rotaria magnacalcarata</name>
    <dbReference type="NCBI Taxonomy" id="392030"/>
    <lineage>
        <taxon>Eukaryota</taxon>
        <taxon>Metazoa</taxon>
        <taxon>Spiralia</taxon>
        <taxon>Gnathifera</taxon>
        <taxon>Rotifera</taxon>
        <taxon>Eurotatoria</taxon>
        <taxon>Bdelloidea</taxon>
        <taxon>Philodinida</taxon>
        <taxon>Philodinidae</taxon>
        <taxon>Rotaria</taxon>
    </lineage>
</organism>
<dbReference type="SUPFAM" id="SSF56281">
    <property type="entry name" value="Metallo-hydrolase/oxidoreductase"/>
    <property type="match status" value="1"/>
</dbReference>
<dbReference type="InterPro" id="IPR036866">
    <property type="entry name" value="RibonucZ/Hydroxyglut_hydro"/>
</dbReference>
<dbReference type="GO" id="GO:0005847">
    <property type="term" value="C:mRNA cleavage and polyadenylation specificity factor complex"/>
    <property type="evidence" value="ECO:0007669"/>
    <property type="project" value="InterPro"/>
</dbReference>
<comment type="similarity">
    <text evidence="1">Belongs to the metallo-beta-lactamase superfamily. RNA-metabolizing metallo-beta-lactamase-like family. CPSF2/YSH1 subfamily.</text>
</comment>
<dbReference type="PANTHER" id="PTHR45922:SF1">
    <property type="entry name" value="CLEAVAGE AND POLYADENYLATION SPECIFICITY FACTOR SUBUNIT 2"/>
    <property type="match status" value="1"/>
</dbReference>
<gene>
    <name evidence="2" type="ORF">SMN809_LOCUS86802</name>
</gene>
<accession>A0A8S3KJB9</accession>
<evidence type="ECO:0000256" key="1">
    <source>
        <dbReference type="RuleBase" id="RU365006"/>
    </source>
</evidence>
<dbReference type="Gene3D" id="3.40.50.10890">
    <property type="match status" value="1"/>
</dbReference>